<sequence length="99" mass="11525">MNDTSIVELHKEAARQVAFKVIEPIANEIRRKYVVIDTKTARELTCQSVQGWQEIAKTPEMRSIEHHKLGKNGIVGRSIYYYADDFYPTVRKALKRIFD</sequence>
<name>A0ABY5C5A5_9LACO</name>
<dbReference type="EMBL" id="CP097479">
    <property type="protein sequence ID" value="USS93966.1"/>
    <property type="molecule type" value="Genomic_DNA"/>
</dbReference>
<dbReference type="RefSeq" id="WP_252780846.1">
    <property type="nucleotide sequence ID" value="NZ_CP097479.1"/>
</dbReference>
<keyword evidence="2" id="KW-1185">Reference proteome</keyword>
<gene>
    <name evidence="1" type="ORF">M8332_07015</name>
</gene>
<evidence type="ECO:0000313" key="1">
    <source>
        <dbReference type="EMBL" id="USS93966.1"/>
    </source>
</evidence>
<organism evidence="1 2">
    <name type="scientific">Fructilactobacillus ixorae</name>
    <dbReference type="NCBI Taxonomy" id="1750535"/>
    <lineage>
        <taxon>Bacteria</taxon>
        <taxon>Bacillati</taxon>
        <taxon>Bacillota</taxon>
        <taxon>Bacilli</taxon>
        <taxon>Lactobacillales</taxon>
        <taxon>Lactobacillaceae</taxon>
        <taxon>Fructilactobacillus</taxon>
    </lineage>
</organism>
<accession>A0ABY5C5A5</accession>
<evidence type="ECO:0000313" key="2">
    <source>
        <dbReference type="Proteomes" id="UP001057532"/>
    </source>
</evidence>
<keyword evidence="1" id="KW-0614">Plasmid</keyword>
<dbReference type="Proteomes" id="UP001057532">
    <property type="component" value="Plasmid punnamed"/>
</dbReference>
<geneLocation type="plasmid" evidence="1 2">
    <name>punnamed</name>
</geneLocation>
<reference evidence="1" key="1">
    <citation type="submission" date="2022-05" db="EMBL/GenBank/DDBJ databases">
        <authorList>
            <person name="Oliphant S.A."/>
            <person name="Watson-Haigh N.S."/>
            <person name="Sumby K.M."/>
            <person name="Gardner J.M."/>
            <person name="Jiranek V."/>
        </authorList>
    </citation>
    <scope>NUCLEOTIDE SEQUENCE</scope>
    <source>
        <strain evidence="1">Ru20-1</strain>
        <plasmid evidence="1">punnamed</plasmid>
    </source>
</reference>
<proteinExistence type="predicted"/>
<protein>
    <submittedName>
        <fullName evidence="1">Uncharacterized protein</fullName>
    </submittedName>
</protein>